<protein>
    <submittedName>
        <fullName evidence="4">CAMK/PKD protein kinase</fullName>
    </submittedName>
</protein>
<feature type="domain" description="Protein kinase" evidence="3">
    <location>
        <begin position="1"/>
        <end position="234"/>
    </location>
</feature>
<sequence>VIEWRKLLDFEMSRPENLKAEMSLLKALRHPGIVSLEHIYSTPETLFLVMERAFGGDFLDRILNSPQSHLSERHTKFYLWQTLISLVYLHNNKVAHRDLKPENVLLSTSDEFTQSKLCDFGFARIVGEDSFMKSLVGTKAYVAPEVLAVDSTGGYKLKIDLWSVGVIAYVSLSGTFPFKEDEAISPRALQPNILFPAKHWGHVSNAAKLWILRAFEFNPEKRFSAVEALMDPWLQDKILKGDLKNLESRLGGAPIMQMKEFLRV</sequence>
<dbReference type="GO" id="GO:0035556">
    <property type="term" value="P:intracellular signal transduction"/>
    <property type="evidence" value="ECO:0007669"/>
    <property type="project" value="TreeGrafter"/>
</dbReference>
<keyword evidence="4" id="KW-0418">Kinase</keyword>
<proteinExistence type="predicted"/>
<dbReference type="GO" id="GO:0005524">
    <property type="term" value="F:ATP binding"/>
    <property type="evidence" value="ECO:0007669"/>
    <property type="project" value="UniProtKB-KW"/>
</dbReference>
<dbReference type="Gene3D" id="3.30.200.20">
    <property type="entry name" value="Phosphorylase Kinase, domain 1"/>
    <property type="match status" value="1"/>
</dbReference>
<keyword evidence="4" id="KW-0808">Transferase</keyword>
<dbReference type="SUPFAM" id="SSF56112">
    <property type="entry name" value="Protein kinase-like (PK-like)"/>
    <property type="match status" value="1"/>
</dbReference>
<dbReference type="AlphaFoldDB" id="A0A0L0FWM7"/>
<dbReference type="InterPro" id="IPR000719">
    <property type="entry name" value="Prot_kinase_dom"/>
</dbReference>
<evidence type="ECO:0000259" key="3">
    <source>
        <dbReference type="PROSITE" id="PS50011"/>
    </source>
</evidence>
<gene>
    <name evidence="4" type="ORF">SARC_06698</name>
</gene>
<evidence type="ECO:0000256" key="2">
    <source>
        <dbReference type="ARBA" id="ARBA00022840"/>
    </source>
</evidence>
<evidence type="ECO:0000313" key="4">
    <source>
        <dbReference type="EMBL" id="KNC80966.1"/>
    </source>
</evidence>
<evidence type="ECO:0000256" key="1">
    <source>
        <dbReference type="ARBA" id="ARBA00022741"/>
    </source>
</evidence>
<dbReference type="OrthoDB" id="10252171at2759"/>
<dbReference type="Proteomes" id="UP000054560">
    <property type="component" value="Unassembled WGS sequence"/>
</dbReference>
<dbReference type="GO" id="GO:0008270">
    <property type="term" value="F:zinc ion binding"/>
    <property type="evidence" value="ECO:0007669"/>
    <property type="project" value="UniProtKB-KW"/>
</dbReference>
<dbReference type="InterPro" id="IPR008271">
    <property type="entry name" value="Ser/Thr_kinase_AS"/>
</dbReference>
<dbReference type="GO" id="GO:0005829">
    <property type="term" value="C:cytosol"/>
    <property type="evidence" value="ECO:0007669"/>
    <property type="project" value="TreeGrafter"/>
</dbReference>
<dbReference type="PANTHER" id="PTHR22968:SF24">
    <property type="entry name" value="SERINE_THREONINE-PROTEIN KINASE"/>
    <property type="match status" value="1"/>
</dbReference>
<dbReference type="Pfam" id="PF00069">
    <property type="entry name" value="Pkinase"/>
    <property type="match status" value="1"/>
</dbReference>
<dbReference type="EMBL" id="KQ242085">
    <property type="protein sequence ID" value="KNC80966.1"/>
    <property type="molecule type" value="Genomic_DNA"/>
</dbReference>
<keyword evidence="1" id="KW-0547">Nucleotide-binding</keyword>
<dbReference type="PROSITE" id="PS00108">
    <property type="entry name" value="PROTEIN_KINASE_ST"/>
    <property type="match status" value="1"/>
</dbReference>
<dbReference type="PROSITE" id="PS50011">
    <property type="entry name" value="PROTEIN_KINASE_DOM"/>
    <property type="match status" value="1"/>
</dbReference>
<accession>A0A0L0FWM7</accession>
<dbReference type="RefSeq" id="XP_014154868.1">
    <property type="nucleotide sequence ID" value="XM_014299393.1"/>
</dbReference>
<dbReference type="STRING" id="667725.A0A0L0FWM7"/>
<dbReference type="FunFam" id="1.10.510.10:FF:000571">
    <property type="entry name" value="Maternal embryonic leucine zipper kinase"/>
    <property type="match status" value="1"/>
</dbReference>
<dbReference type="GO" id="GO:0007200">
    <property type="term" value="P:phospholipase C-activating G protein-coupled receptor signaling pathway"/>
    <property type="evidence" value="ECO:0007669"/>
    <property type="project" value="TreeGrafter"/>
</dbReference>
<keyword evidence="2" id="KW-0067">ATP-binding</keyword>
<dbReference type="SMART" id="SM00220">
    <property type="entry name" value="S_TKc"/>
    <property type="match status" value="1"/>
</dbReference>
<dbReference type="Gene3D" id="1.10.510.10">
    <property type="entry name" value="Transferase(Phosphotransferase) domain 1"/>
    <property type="match status" value="1"/>
</dbReference>
<evidence type="ECO:0000313" key="5">
    <source>
        <dbReference type="Proteomes" id="UP000054560"/>
    </source>
</evidence>
<feature type="non-terminal residue" evidence="4">
    <location>
        <position position="1"/>
    </location>
</feature>
<dbReference type="GeneID" id="25907202"/>
<dbReference type="InterPro" id="IPR011009">
    <property type="entry name" value="Kinase-like_dom_sf"/>
</dbReference>
<organism evidence="4 5">
    <name type="scientific">Sphaeroforma arctica JP610</name>
    <dbReference type="NCBI Taxonomy" id="667725"/>
    <lineage>
        <taxon>Eukaryota</taxon>
        <taxon>Ichthyosporea</taxon>
        <taxon>Ichthyophonida</taxon>
        <taxon>Sphaeroforma</taxon>
    </lineage>
</organism>
<keyword evidence="5" id="KW-1185">Reference proteome</keyword>
<dbReference type="eggNOG" id="KOG4236">
    <property type="taxonomic scope" value="Eukaryota"/>
</dbReference>
<name>A0A0L0FWM7_9EUKA</name>
<dbReference type="GO" id="GO:0004674">
    <property type="term" value="F:protein serine/threonine kinase activity"/>
    <property type="evidence" value="ECO:0007669"/>
    <property type="project" value="UniProtKB-KW"/>
</dbReference>
<reference evidence="4 5" key="1">
    <citation type="submission" date="2011-02" db="EMBL/GenBank/DDBJ databases">
        <title>The Genome Sequence of Sphaeroforma arctica JP610.</title>
        <authorList>
            <consortium name="The Broad Institute Genome Sequencing Platform"/>
            <person name="Russ C."/>
            <person name="Cuomo C."/>
            <person name="Young S.K."/>
            <person name="Zeng Q."/>
            <person name="Gargeya S."/>
            <person name="Alvarado L."/>
            <person name="Berlin A."/>
            <person name="Chapman S.B."/>
            <person name="Chen Z."/>
            <person name="Freedman E."/>
            <person name="Gellesch M."/>
            <person name="Goldberg J."/>
            <person name="Griggs A."/>
            <person name="Gujja S."/>
            <person name="Heilman E."/>
            <person name="Heiman D."/>
            <person name="Howarth C."/>
            <person name="Mehta T."/>
            <person name="Neiman D."/>
            <person name="Pearson M."/>
            <person name="Roberts A."/>
            <person name="Saif S."/>
            <person name="Shea T."/>
            <person name="Shenoy N."/>
            <person name="Sisk P."/>
            <person name="Stolte C."/>
            <person name="Sykes S."/>
            <person name="White J."/>
            <person name="Yandava C."/>
            <person name="Burger G."/>
            <person name="Gray M.W."/>
            <person name="Holland P.W.H."/>
            <person name="King N."/>
            <person name="Lang F.B.F."/>
            <person name="Roger A.J."/>
            <person name="Ruiz-Trillo I."/>
            <person name="Haas B."/>
            <person name="Nusbaum C."/>
            <person name="Birren B."/>
        </authorList>
    </citation>
    <scope>NUCLEOTIDE SEQUENCE [LARGE SCALE GENOMIC DNA]</scope>
    <source>
        <strain evidence="4 5">JP610</strain>
    </source>
</reference>
<dbReference type="PANTHER" id="PTHR22968">
    <property type="entry name" value="PROTEIN KINASE C, MU"/>
    <property type="match status" value="1"/>
</dbReference>